<dbReference type="Gene3D" id="3.90.25.10">
    <property type="entry name" value="UDP-galactose 4-epimerase, domain 1"/>
    <property type="match status" value="1"/>
</dbReference>
<protein>
    <submittedName>
        <fullName evidence="1">Uncharacterized protein</fullName>
    </submittedName>
</protein>
<gene>
    <name evidence="1" type="ORF">GCM10007388_33670</name>
</gene>
<reference evidence="1" key="1">
    <citation type="journal article" date="2014" name="Int. J. Syst. Evol. Microbiol.">
        <title>Complete genome sequence of Corynebacterium casei LMG S-19264T (=DSM 44701T), isolated from a smear-ripened cheese.</title>
        <authorList>
            <consortium name="US DOE Joint Genome Institute (JGI-PGF)"/>
            <person name="Walter F."/>
            <person name="Albersmeier A."/>
            <person name="Kalinowski J."/>
            <person name="Ruckert C."/>
        </authorList>
    </citation>
    <scope>NUCLEOTIDE SEQUENCE</scope>
    <source>
        <strain evidence="1">KCTC 12344</strain>
    </source>
</reference>
<name>A0AA87Y4P0_9BURK</name>
<evidence type="ECO:0000313" key="2">
    <source>
        <dbReference type="Proteomes" id="UP000619512"/>
    </source>
</evidence>
<dbReference type="Gene3D" id="3.40.50.720">
    <property type="entry name" value="NAD(P)-binding Rossmann-like Domain"/>
    <property type="match status" value="1"/>
</dbReference>
<dbReference type="EMBL" id="BMWW01000005">
    <property type="protein sequence ID" value="GGY97255.1"/>
    <property type="molecule type" value="Genomic_DNA"/>
</dbReference>
<accession>A0AA87Y4P0</accession>
<comment type="caution">
    <text evidence="1">The sequence shown here is derived from an EMBL/GenBank/DDBJ whole genome shotgun (WGS) entry which is preliminary data.</text>
</comment>
<dbReference type="InterPro" id="IPR036291">
    <property type="entry name" value="NAD(P)-bd_dom_sf"/>
</dbReference>
<dbReference type="SUPFAM" id="SSF51735">
    <property type="entry name" value="NAD(P)-binding Rossmann-fold domains"/>
    <property type="match status" value="1"/>
</dbReference>
<organism evidence="1 2">
    <name type="scientific">Pseudoduganella plicata</name>
    <dbReference type="NCBI Taxonomy" id="321984"/>
    <lineage>
        <taxon>Bacteria</taxon>
        <taxon>Pseudomonadati</taxon>
        <taxon>Pseudomonadota</taxon>
        <taxon>Betaproteobacteria</taxon>
        <taxon>Burkholderiales</taxon>
        <taxon>Oxalobacteraceae</taxon>
        <taxon>Telluria group</taxon>
        <taxon>Pseudoduganella</taxon>
    </lineage>
</organism>
<proteinExistence type="predicted"/>
<dbReference type="AlphaFoldDB" id="A0AA87Y4P0"/>
<reference evidence="1" key="2">
    <citation type="submission" date="2022-12" db="EMBL/GenBank/DDBJ databases">
        <authorList>
            <person name="Sun Q."/>
            <person name="Kim S."/>
        </authorList>
    </citation>
    <scope>NUCLEOTIDE SEQUENCE</scope>
    <source>
        <strain evidence="1">KCTC 12344</strain>
    </source>
</reference>
<sequence length="123" mass="13058">MDARDIGEIAAVELLRRDAAGADLPVEHLDLAGPDPLTGNDAAAIWTEALRRPIAYGGDDTAAFERNLRHAMPAWMAYDMRLMAERFQGDGMVAGPGAAGRLVALLGRPLRSCRAFVADAVAA</sequence>
<dbReference type="Proteomes" id="UP000619512">
    <property type="component" value="Unassembled WGS sequence"/>
</dbReference>
<evidence type="ECO:0000313" key="1">
    <source>
        <dbReference type="EMBL" id="GGY97255.1"/>
    </source>
</evidence>